<feature type="compositionally biased region" description="Low complexity" evidence="1">
    <location>
        <begin position="183"/>
        <end position="195"/>
    </location>
</feature>
<feature type="compositionally biased region" description="Polar residues" evidence="1">
    <location>
        <begin position="1"/>
        <end position="12"/>
    </location>
</feature>
<feature type="compositionally biased region" description="Polar residues" evidence="1">
    <location>
        <begin position="232"/>
        <end position="247"/>
    </location>
</feature>
<protein>
    <submittedName>
        <fullName evidence="2">Uncharacterized protein</fullName>
    </submittedName>
</protein>
<organism evidence="2 3">
    <name type="scientific">Senna tora</name>
    <dbReference type="NCBI Taxonomy" id="362788"/>
    <lineage>
        <taxon>Eukaryota</taxon>
        <taxon>Viridiplantae</taxon>
        <taxon>Streptophyta</taxon>
        <taxon>Embryophyta</taxon>
        <taxon>Tracheophyta</taxon>
        <taxon>Spermatophyta</taxon>
        <taxon>Magnoliopsida</taxon>
        <taxon>eudicotyledons</taxon>
        <taxon>Gunneridae</taxon>
        <taxon>Pentapetalae</taxon>
        <taxon>rosids</taxon>
        <taxon>fabids</taxon>
        <taxon>Fabales</taxon>
        <taxon>Fabaceae</taxon>
        <taxon>Caesalpinioideae</taxon>
        <taxon>Cassia clade</taxon>
        <taxon>Senna</taxon>
    </lineage>
</organism>
<gene>
    <name evidence="2" type="ORF">G2W53_044020</name>
</gene>
<keyword evidence="3" id="KW-1185">Reference proteome</keyword>
<sequence length="247" mass="27965">MNQDSESPSQDLSAEEKDNLSRSTKKVKRDGDSMEERGAPSQPRVETEQSLSQAMEESPKPDKQASQDEVMSDINKEKNQKSSVKRVLWSKDQSQELTKTEEGVKESQHSHDQNGQHVQENKKIEVGEGAFGPWMIADSRRRLRYNKNSRQNVGGNQASKEKNQGSGSRFETIAQEEEGATNEEPIVQEEQQIPVLSIEDIPKSSQEKNPPNQSEVRSKSIKVRTKRVDVNSPLNRKQVPTQQQLQE</sequence>
<evidence type="ECO:0000313" key="3">
    <source>
        <dbReference type="Proteomes" id="UP000634136"/>
    </source>
</evidence>
<feature type="region of interest" description="Disordered" evidence="1">
    <location>
        <begin position="1"/>
        <end position="247"/>
    </location>
</feature>
<evidence type="ECO:0000256" key="1">
    <source>
        <dbReference type="SAM" id="MobiDB-lite"/>
    </source>
</evidence>
<accession>A0A834SJL7</accession>
<name>A0A834SJL7_9FABA</name>
<evidence type="ECO:0000313" key="2">
    <source>
        <dbReference type="EMBL" id="KAF7804909.1"/>
    </source>
</evidence>
<feature type="compositionally biased region" description="Basic and acidic residues" evidence="1">
    <location>
        <begin position="57"/>
        <end position="66"/>
    </location>
</feature>
<dbReference type="Proteomes" id="UP000634136">
    <property type="component" value="Unassembled WGS sequence"/>
</dbReference>
<dbReference type="AlphaFoldDB" id="A0A834SJL7"/>
<feature type="compositionally biased region" description="Basic and acidic residues" evidence="1">
    <location>
        <begin position="29"/>
        <end position="38"/>
    </location>
</feature>
<comment type="caution">
    <text evidence="2">The sequence shown here is derived from an EMBL/GenBank/DDBJ whole genome shotgun (WGS) entry which is preliminary data.</text>
</comment>
<feature type="compositionally biased region" description="Basic and acidic residues" evidence="1">
    <location>
        <begin position="98"/>
        <end position="126"/>
    </location>
</feature>
<feature type="compositionally biased region" description="Polar residues" evidence="1">
    <location>
        <begin position="148"/>
        <end position="169"/>
    </location>
</feature>
<proteinExistence type="predicted"/>
<reference evidence="2" key="1">
    <citation type="submission" date="2020-09" db="EMBL/GenBank/DDBJ databases">
        <title>Genome-Enabled Discovery of Anthraquinone Biosynthesis in Senna tora.</title>
        <authorList>
            <person name="Kang S.-H."/>
            <person name="Pandey R.P."/>
            <person name="Lee C.-M."/>
            <person name="Sim J.-S."/>
            <person name="Jeong J.-T."/>
            <person name="Choi B.-S."/>
            <person name="Jung M."/>
            <person name="Ginzburg D."/>
            <person name="Zhao K."/>
            <person name="Won S.Y."/>
            <person name="Oh T.-J."/>
            <person name="Yu Y."/>
            <person name="Kim N.-H."/>
            <person name="Lee O.R."/>
            <person name="Lee T.-H."/>
            <person name="Bashyal P."/>
            <person name="Kim T.-S."/>
            <person name="Lee W.-H."/>
            <person name="Kawkins C."/>
            <person name="Kim C.-K."/>
            <person name="Kim J.S."/>
            <person name="Ahn B.O."/>
            <person name="Rhee S.Y."/>
            <person name="Sohng J.K."/>
        </authorList>
    </citation>
    <scope>NUCLEOTIDE SEQUENCE</scope>
    <source>
        <tissue evidence="2">Leaf</tissue>
    </source>
</reference>
<dbReference type="EMBL" id="JAAIUW010000013">
    <property type="protein sequence ID" value="KAF7804909.1"/>
    <property type="molecule type" value="Genomic_DNA"/>
</dbReference>